<dbReference type="InterPro" id="IPR007823">
    <property type="entry name" value="RRP8"/>
</dbReference>
<keyword evidence="3 8" id="KW-0698">rRNA processing</keyword>
<comment type="function">
    <text evidence="8">S-adenosyl-L-methionine-dependent methyltransferase that specifically methylates the N(1) position of adenine in helix 25.1 in 25S rRNA. Required both for ribosomal 40S and 60S subunits biogenesis. Required for efficient pre-rRNA cleavage at site A2.</text>
</comment>
<dbReference type="AlphaFoldDB" id="A0A9P7GEW0"/>
<feature type="region of interest" description="Disordered" evidence="9">
    <location>
        <begin position="58"/>
        <end position="160"/>
    </location>
</feature>
<evidence type="ECO:0000256" key="4">
    <source>
        <dbReference type="ARBA" id="ARBA00022603"/>
    </source>
</evidence>
<dbReference type="PANTHER" id="PTHR12787">
    <property type="entry name" value="RIBOSOMAL RNA-PROCESSING PROTEIN 8"/>
    <property type="match status" value="1"/>
</dbReference>
<dbReference type="Pfam" id="PF05148">
    <property type="entry name" value="Methyltransf_8"/>
    <property type="match status" value="1"/>
</dbReference>
<dbReference type="CDD" id="cd02440">
    <property type="entry name" value="AdoMet_MTases"/>
    <property type="match status" value="1"/>
</dbReference>
<proteinExistence type="inferred from homology"/>
<dbReference type="GO" id="GO:0042273">
    <property type="term" value="P:ribosomal large subunit biogenesis"/>
    <property type="evidence" value="ECO:0007669"/>
    <property type="project" value="TreeGrafter"/>
</dbReference>
<feature type="region of interest" description="Disordered" evidence="9">
    <location>
        <begin position="1"/>
        <end position="38"/>
    </location>
</feature>
<dbReference type="Gene3D" id="3.40.50.150">
    <property type="entry name" value="Vaccinia Virus protein VP39"/>
    <property type="match status" value="1"/>
</dbReference>
<reference evidence="10" key="2">
    <citation type="submission" date="2021-10" db="EMBL/GenBank/DDBJ databases">
        <title>Phylogenomics reveals ancestral predisposition of the termite-cultivated fungus Termitomyces towards a domesticated lifestyle.</title>
        <authorList>
            <person name="Auxier B."/>
            <person name="Grum-Grzhimaylo A."/>
            <person name="Cardenas M.E."/>
            <person name="Lodge J.D."/>
            <person name="Laessoe T."/>
            <person name="Pedersen O."/>
            <person name="Smith M.E."/>
            <person name="Kuyper T.W."/>
            <person name="Franco-Molano E.A."/>
            <person name="Baroni T.J."/>
            <person name="Aanen D.K."/>
        </authorList>
    </citation>
    <scope>NUCLEOTIDE SEQUENCE</scope>
    <source>
        <strain evidence="10">AP01</strain>
        <tissue evidence="10">Mycelium</tissue>
    </source>
</reference>
<keyword evidence="11" id="KW-1185">Reference proteome</keyword>
<evidence type="ECO:0000256" key="5">
    <source>
        <dbReference type="ARBA" id="ARBA00022679"/>
    </source>
</evidence>
<evidence type="ECO:0000256" key="9">
    <source>
        <dbReference type="SAM" id="MobiDB-lite"/>
    </source>
</evidence>
<organism evidence="10 11">
    <name type="scientific">Asterophora parasitica</name>
    <dbReference type="NCBI Taxonomy" id="117018"/>
    <lineage>
        <taxon>Eukaryota</taxon>
        <taxon>Fungi</taxon>
        <taxon>Dikarya</taxon>
        <taxon>Basidiomycota</taxon>
        <taxon>Agaricomycotina</taxon>
        <taxon>Agaricomycetes</taxon>
        <taxon>Agaricomycetidae</taxon>
        <taxon>Agaricales</taxon>
        <taxon>Tricholomatineae</taxon>
        <taxon>Lyophyllaceae</taxon>
        <taxon>Asterophora</taxon>
    </lineage>
</organism>
<evidence type="ECO:0000256" key="3">
    <source>
        <dbReference type="ARBA" id="ARBA00022552"/>
    </source>
</evidence>
<feature type="compositionally biased region" description="Basic and acidic residues" evidence="9">
    <location>
        <begin position="93"/>
        <end position="102"/>
    </location>
</feature>
<dbReference type="SUPFAM" id="SSF53335">
    <property type="entry name" value="S-adenosyl-L-methionine-dependent methyltransferases"/>
    <property type="match status" value="1"/>
</dbReference>
<dbReference type="InterPro" id="IPR029063">
    <property type="entry name" value="SAM-dependent_MTases_sf"/>
</dbReference>
<dbReference type="PANTHER" id="PTHR12787:SF0">
    <property type="entry name" value="RIBOSOMAL RNA-PROCESSING PROTEIN 8"/>
    <property type="match status" value="1"/>
</dbReference>
<name>A0A9P7GEW0_9AGAR</name>
<comment type="subcellular location">
    <subcellularLocation>
        <location evidence="1 8">Nucleus</location>
        <location evidence="1 8">Nucleolus</location>
    </subcellularLocation>
</comment>
<dbReference type="InterPro" id="IPR042036">
    <property type="entry name" value="RRP8_N"/>
</dbReference>
<dbReference type="OrthoDB" id="10258825at2759"/>
<comment type="caution">
    <text evidence="10">The sequence shown here is derived from an EMBL/GenBank/DDBJ whole genome shotgun (WGS) entry which is preliminary data.</text>
</comment>
<comment type="similarity">
    <text evidence="2 8">Belongs to the methyltransferase superfamily. RRP8 family.</text>
</comment>
<keyword evidence="5 8" id="KW-0808">Transferase</keyword>
<evidence type="ECO:0000313" key="11">
    <source>
        <dbReference type="Proteomes" id="UP000775547"/>
    </source>
</evidence>
<dbReference type="EMBL" id="JABCKV010000001">
    <property type="protein sequence ID" value="KAG5648681.1"/>
    <property type="molecule type" value="Genomic_DNA"/>
</dbReference>
<dbReference type="GO" id="GO:0005730">
    <property type="term" value="C:nucleolus"/>
    <property type="evidence" value="ECO:0007669"/>
    <property type="project" value="UniProtKB-SubCell"/>
</dbReference>
<keyword evidence="4 8" id="KW-0489">Methyltransferase</keyword>
<protein>
    <recommendedName>
        <fullName evidence="8">Ribosomal RNA-processing protein 8</fullName>
        <ecNumber evidence="8">2.1.1.-</ecNumber>
    </recommendedName>
</protein>
<reference evidence="10" key="1">
    <citation type="submission" date="2020-07" db="EMBL/GenBank/DDBJ databases">
        <authorList>
            <person name="Nieuwenhuis M."/>
            <person name="Van De Peppel L.J.J."/>
        </authorList>
    </citation>
    <scope>NUCLEOTIDE SEQUENCE</scope>
    <source>
        <strain evidence="10">AP01</strain>
        <tissue evidence="10">Mycelium</tissue>
    </source>
</reference>
<evidence type="ECO:0000313" key="10">
    <source>
        <dbReference type="EMBL" id="KAG5648681.1"/>
    </source>
</evidence>
<gene>
    <name evidence="10" type="ORF">DXG03_000027</name>
</gene>
<dbReference type="EC" id="2.1.1.-" evidence="8"/>
<evidence type="ECO:0000256" key="6">
    <source>
        <dbReference type="ARBA" id="ARBA00022691"/>
    </source>
</evidence>
<keyword evidence="7 8" id="KW-0539">Nucleus</keyword>
<sequence length="418" mass="45919">MPLFDVPGWSVTAPPVTEASTSVSKKRKRPAGDSQRLHSAELNLEKLVNKLKGNFSSESLGSFGKHADKKAKQAEFSAVARKADKKKEKKAKARQDAVEVKKKTISRPMPLQAAGKDSGASPTRPAKKAKTKHTAEASSSQASLISAKKSLDGSPTGGLTALQKGMKQSLDGARFRWVGLRFAGPRIETAISRLINESLYKTDSAEAHQMMKEDPRVFEDYHAGFRHQVQVWPTNPVEHYISTLSTYPQRTVIADLGCGDAALSRDLIPKGMTVLSFDLVSDGAYVVEADVCNKIPLPGSEGTENEKSDGEAHVVDVVICALSLMGTNWPNCLREAWRILKPGGELKIAEVASRFTDMEEFQSLVGSIGFKLQSKDDSNSHFTLFEFKKTPRRAKSEKEWSSILSRASLLKPCEYKRR</sequence>
<evidence type="ECO:0000256" key="1">
    <source>
        <dbReference type="ARBA" id="ARBA00004604"/>
    </source>
</evidence>
<dbReference type="Proteomes" id="UP000775547">
    <property type="component" value="Unassembled WGS sequence"/>
</dbReference>
<dbReference type="GO" id="GO:0016433">
    <property type="term" value="F:rRNA (adenine) methyltransferase activity"/>
    <property type="evidence" value="ECO:0007669"/>
    <property type="project" value="TreeGrafter"/>
</dbReference>
<evidence type="ECO:0000256" key="7">
    <source>
        <dbReference type="ARBA" id="ARBA00023242"/>
    </source>
</evidence>
<evidence type="ECO:0000256" key="2">
    <source>
        <dbReference type="ARBA" id="ARBA00006301"/>
    </source>
</evidence>
<keyword evidence="6 8" id="KW-0949">S-adenosyl-L-methionine</keyword>
<accession>A0A9P7GEW0</accession>
<evidence type="ECO:0000256" key="8">
    <source>
        <dbReference type="RuleBase" id="RU365074"/>
    </source>
</evidence>
<dbReference type="Gene3D" id="1.10.10.2150">
    <property type="entry name" value="Ribosomal RNA-processing protein 8, N-terminal domain"/>
    <property type="match status" value="1"/>
</dbReference>